<protein>
    <submittedName>
        <fullName evidence="1">Uncharacterized protein</fullName>
    </submittedName>
</protein>
<dbReference type="AlphaFoldDB" id="A0A6C0HWC0"/>
<organism evidence="1">
    <name type="scientific">viral metagenome</name>
    <dbReference type="NCBI Taxonomy" id="1070528"/>
    <lineage>
        <taxon>unclassified sequences</taxon>
        <taxon>metagenomes</taxon>
        <taxon>organismal metagenomes</taxon>
    </lineage>
</organism>
<accession>A0A6C0HWC0</accession>
<sequence length="235" mass="25970">MSLRNAIPVLIVVAFLSGLYFCIKYNSPKSLEGLTNMDQPRCPNILVQKGLKYYLYNSKVAKVPGVNPIEFANLEEYVEFIDWQRSQGIRCPVLYLQHTYDAQGESVYKVRPGVTELQGGLPPNVSVEQAVQATLSQANPTLNQLPPPSPESPNPTLLVDATQNDMPYNTNSVPAYDASSYYVGTTTPLDQMNEAQENLLYSPDPMSDNWGGANYTDALVKSGYYAGNEVSLYIP</sequence>
<name>A0A6C0HWC0_9ZZZZ</name>
<reference evidence="1" key="1">
    <citation type="journal article" date="2020" name="Nature">
        <title>Giant virus diversity and host interactions through global metagenomics.</title>
        <authorList>
            <person name="Schulz F."/>
            <person name="Roux S."/>
            <person name="Paez-Espino D."/>
            <person name="Jungbluth S."/>
            <person name="Walsh D.A."/>
            <person name="Denef V.J."/>
            <person name="McMahon K.D."/>
            <person name="Konstantinidis K.T."/>
            <person name="Eloe-Fadrosh E.A."/>
            <person name="Kyrpides N.C."/>
            <person name="Woyke T."/>
        </authorList>
    </citation>
    <scope>NUCLEOTIDE SEQUENCE</scope>
    <source>
        <strain evidence="1">GVMAG-M-3300023184-178</strain>
    </source>
</reference>
<proteinExistence type="predicted"/>
<evidence type="ECO:0000313" key="1">
    <source>
        <dbReference type="EMBL" id="QHT84794.1"/>
    </source>
</evidence>
<dbReference type="EMBL" id="MN740028">
    <property type="protein sequence ID" value="QHT84794.1"/>
    <property type="molecule type" value="Genomic_DNA"/>
</dbReference>